<evidence type="ECO:0000313" key="11">
    <source>
        <dbReference type="EMBL" id="KOS39290.1"/>
    </source>
</evidence>
<dbReference type="GO" id="GO:0140359">
    <property type="term" value="F:ABC-type transporter activity"/>
    <property type="evidence" value="ECO:0007669"/>
    <property type="project" value="InterPro"/>
</dbReference>
<evidence type="ECO:0000256" key="6">
    <source>
        <dbReference type="ARBA" id="ARBA00022989"/>
    </source>
</evidence>
<reference evidence="11 12" key="1">
    <citation type="submission" date="2015-08" db="EMBL/GenBank/DDBJ databases">
        <title>Genome sequencing of Penicillium nordicum.</title>
        <authorList>
            <person name="Nguyen H.D."/>
            <person name="Seifert K.A."/>
        </authorList>
    </citation>
    <scope>NUCLEOTIDE SEQUENCE [LARGE SCALE GENOMIC DNA]</scope>
    <source>
        <strain evidence="11 12">DAOMC 185683</strain>
    </source>
</reference>
<feature type="transmembrane region" description="Helical" evidence="8">
    <location>
        <begin position="273"/>
        <end position="293"/>
    </location>
</feature>
<comment type="caution">
    <text evidence="11">The sequence shown here is derived from an EMBL/GenBank/DDBJ whole genome shotgun (WGS) entry which is preliminary data.</text>
</comment>
<dbReference type="InterPro" id="IPR050173">
    <property type="entry name" value="ABC_transporter_C-like"/>
</dbReference>
<dbReference type="InterPro" id="IPR011527">
    <property type="entry name" value="ABC1_TM_dom"/>
</dbReference>
<dbReference type="PANTHER" id="PTHR24223:SF399">
    <property type="entry name" value="ABC TRANSPORTER ATNG"/>
    <property type="match status" value="1"/>
</dbReference>
<comment type="subcellular location">
    <subcellularLocation>
        <location evidence="1">Membrane</location>
        <topology evidence="1">Multi-pass membrane protein</topology>
    </subcellularLocation>
</comment>
<dbReference type="CDD" id="cd18580">
    <property type="entry name" value="ABC_6TM_ABCC_D2"/>
    <property type="match status" value="1"/>
</dbReference>
<feature type="domain" description="ABC transmembrane type-1" evidence="10">
    <location>
        <begin position="135"/>
        <end position="380"/>
    </location>
</feature>
<evidence type="ECO:0000256" key="5">
    <source>
        <dbReference type="ARBA" id="ARBA00022840"/>
    </source>
</evidence>
<evidence type="ECO:0000256" key="8">
    <source>
        <dbReference type="SAM" id="Phobius"/>
    </source>
</evidence>
<dbReference type="EMBL" id="LHQQ01000210">
    <property type="protein sequence ID" value="KOS39290.1"/>
    <property type="molecule type" value="Genomic_DNA"/>
</dbReference>
<evidence type="ECO:0000313" key="12">
    <source>
        <dbReference type="Proteomes" id="UP000037696"/>
    </source>
</evidence>
<dbReference type="PROSITE" id="PS50929">
    <property type="entry name" value="ABC_TM1F"/>
    <property type="match status" value="1"/>
</dbReference>
<keyword evidence="5" id="KW-0067">ATP-binding</keyword>
<feature type="transmembrane region" description="Helical" evidence="8">
    <location>
        <begin position="170"/>
        <end position="190"/>
    </location>
</feature>
<feature type="transmembrane region" description="Helical" evidence="8">
    <location>
        <begin position="357"/>
        <end position="380"/>
    </location>
</feature>
<accession>A0A0M8P2W5</accession>
<proteinExistence type="predicted"/>
<feature type="transmembrane region" description="Helical" evidence="8">
    <location>
        <begin position="131"/>
        <end position="150"/>
    </location>
</feature>
<dbReference type="InterPro" id="IPR027417">
    <property type="entry name" value="P-loop_NTPase"/>
</dbReference>
<dbReference type="FunFam" id="1.20.1560.10:FF:000066">
    <property type="entry name" value="ABC multidrug transporter (Eurofung)"/>
    <property type="match status" value="1"/>
</dbReference>
<gene>
    <name evidence="11" type="ORF">ACN38_g9890</name>
</gene>
<dbReference type="SMART" id="SM00382">
    <property type="entry name" value="AAA"/>
    <property type="match status" value="1"/>
</dbReference>
<dbReference type="InterPro" id="IPR044726">
    <property type="entry name" value="ABCC_6TM_D2"/>
</dbReference>
<dbReference type="SUPFAM" id="SSF52540">
    <property type="entry name" value="P-loop containing nucleoside triphosphate hydrolases"/>
    <property type="match status" value="1"/>
</dbReference>
<dbReference type="Gene3D" id="1.20.1560.10">
    <property type="entry name" value="ABC transporter type 1, transmembrane domain"/>
    <property type="match status" value="1"/>
</dbReference>
<keyword evidence="7 8" id="KW-0472">Membrane</keyword>
<dbReference type="Pfam" id="PF00664">
    <property type="entry name" value="ABC_membrane"/>
    <property type="match status" value="1"/>
</dbReference>
<keyword evidence="3 8" id="KW-0812">Transmembrane</keyword>
<feature type="domain" description="ABC transporter" evidence="9">
    <location>
        <begin position="457"/>
        <end position="698"/>
    </location>
</feature>
<protein>
    <recommendedName>
        <fullName evidence="13">ABC transporter domain-containing protein</fullName>
    </recommendedName>
</protein>
<dbReference type="InterPro" id="IPR036640">
    <property type="entry name" value="ABC1_TM_sf"/>
</dbReference>
<dbReference type="InterPro" id="IPR003593">
    <property type="entry name" value="AAA+_ATPase"/>
</dbReference>
<dbReference type="Pfam" id="PF00005">
    <property type="entry name" value="ABC_tran"/>
    <property type="match status" value="1"/>
</dbReference>
<name>A0A0M8P2W5_9EURO</name>
<keyword evidence="12" id="KW-1185">Reference proteome</keyword>
<dbReference type="GO" id="GO:0005524">
    <property type="term" value="F:ATP binding"/>
    <property type="evidence" value="ECO:0007669"/>
    <property type="project" value="UniProtKB-KW"/>
</dbReference>
<sequence length="730" mass="80657">MLDDSFCALDARTEQTVVRRLLGPNGLMRSNDQTVVITSNTDRLVPYADFLIILDDNGALKTQRPVQQMSHLFPDGLSAVEEEKFEPKLEDIPPLEPVVSKELSPQFKGNDLEFSSAKAPPYRSYFKSMGLYKGLILGALLTLQTFFSKFPTVWLQWWLDDNPQTMGRLYARYIGIYSVFQALGLGFTLFAAFHQFRVTMPHTSRYFHTRLLNAVMSLPFPSFSIMSTGSIANRFSQDLQLVDWTLPLTFLNASEGALGTLAQILIISSASSYLLIAFPFIFATVIAIQRFYLRTSRQLRSMDIEAKSPLLNHFLETIDGLQTIRAFGWQHRTQAAYQSHLSASQRPYYQRFMLQRWLTLVLDMIAAALAVLVVGIAIALRTRSALIGLALVNVISLSESLQLLVLQWAVMEISLGSVSRLEAFNHHAMAAQSEASSKDALTKLPQTQSFWPTQGRIEFTHLTASYTADGPAALQDISLTIPPGTKLGICGRTGSGKSTLLATLFGMVSVTDGTVAIDGLNLANLHPDTLRAALIGIAQESYIVPGLTVRENLLLGRQQQQQDPCDDDIQLIDALQTVQLWDAINERGGLAAVLDDQSQSLSAGQSQLFACARALLRTGSVVVLDEPTSHLTVETTKVVRRVISDNFRERTVIVVMHDIQSILDLDLVVALDEGRAVQVGTPGELRCHLYTPHISSCLSLCMFVGNNLSFLSLSLSRARARWSSVAPLKS</sequence>
<keyword evidence="2" id="KW-0813">Transport</keyword>
<keyword evidence="4" id="KW-0547">Nucleotide-binding</keyword>
<evidence type="ECO:0000256" key="7">
    <source>
        <dbReference type="ARBA" id="ARBA00023136"/>
    </source>
</evidence>
<evidence type="ECO:0000259" key="9">
    <source>
        <dbReference type="PROSITE" id="PS50893"/>
    </source>
</evidence>
<dbReference type="GO" id="GO:0016887">
    <property type="term" value="F:ATP hydrolysis activity"/>
    <property type="evidence" value="ECO:0007669"/>
    <property type="project" value="InterPro"/>
</dbReference>
<dbReference type="PANTHER" id="PTHR24223">
    <property type="entry name" value="ATP-BINDING CASSETTE SUB-FAMILY C"/>
    <property type="match status" value="1"/>
</dbReference>
<evidence type="ECO:0000256" key="4">
    <source>
        <dbReference type="ARBA" id="ARBA00022741"/>
    </source>
</evidence>
<dbReference type="AlphaFoldDB" id="A0A0M8P2W5"/>
<organism evidence="11 12">
    <name type="scientific">Penicillium nordicum</name>
    <dbReference type="NCBI Taxonomy" id="229535"/>
    <lineage>
        <taxon>Eukaryota</taxon>
        <taxon>Fungi</taxon>
        <taxon>Dikarya</taxon>
        <taxon>Ascomycota</taxon>
        <taxon>Pezizomycotina</taxon>
        <taxon>Eurotiomycetes</taxon>
        <taxon>Eurotiomycetidae</taxon>
        <taxon>Eurotiales</taxon>
        <taxon>Aspergillaceae</taxon>
        <taxon>Penicillium</taxon>
    </lineage>
</organism>
<dbReference type="OrthoDB" id="6500128at2759"/>
<dbReference type="STRING" id="229535.A0A0M8P2W5"/>
<dbReference type="Gene3D" id="3.40.50.300">
    <property type="entry name" value="P-loop containing nucleotide triphosphate hydrolases"/>
    <property type="match status" value="1"/>
</dbReference>
<evidence type="ECO:0000259" key="10">
    <source>
        <dbReference type="PROSITE" id="PS50929"/>
    </source>
</evidence>
<dbReference type="Proteomes" id="UP000037696">
    <property type="component" value="Unassembled WGS sequence"/>
</dbReference>
<dbReference type="PROSITE" id="PS50893">
    <property type="entry name" value="ABC_TRANSPORTER_2"/>
    <property type="match status" value="1"/>
</dbReference>
<evidence type="ECO:0000256" key="3">
    <source>
        <dbReference type="ARBA" id="ARBA00022692"/>
    </source>
</evidence>
<dbReference type="InterPro" id="IPR003439">
    <property type="entry name" value="ABC_transporter-like_ATP-bd"/>
</dbReference>
<evidence type="ECO:0008006" key="13">
    <source>
        <dbReference type="Google" id="ProtNLM"/>
    </source>
</evidence>
<dbReference type="GO" id="GO:0016020">
    <property type="term" value="C:membrane"/>
    <property type="evidence" value="ECO:0007669"/>
    <property type="project" value="UniProtKB-SubCell"/>
</dbReference>
<dbReference type="SUPFAM" id="SSF90123">
    <property type="entry name" value="ABC transporter transmembrane region"/>
    <property type="match status" value="1"/>
</dbReference>
<keyword evidence="6 8" id="KW-1133">Transmembrane helix</keyword>
<evidence type="ECO:0000256" key="2">
    <source>
        <dbReference type="ARBA" id="ARBA00022448"/>
    </source>
</evidence>
<feature type="transmembrane region" description="Helical" evidence="8">
    <location>
        <begin position="211"/>
        <end position="232"/>
    </location>
</feature>
<evidence type="ECO:0000256" key="1">
    <source>
        <dbReference type="ARBA" id="ARBA00004141"/>
    </source>
</evidence>